<name>A0A0J9RYQ2_DROSI</name>
<organism evidence="2 3">
    <name type="scientific">Drosophila simulans</name>
    <name type="common">Fruit fly</name>
    <dbReference type="NCBI Taxonomy" id="7240"/>
    <lineage>
        <taxon>Eukaryota</taxon>
        <taxon>Metazoa</taxon>
        <taxon>Ecdysozoa</taxon>
        <taxon>Arthropoda</taxon>
        <taxon>Hexapoda</taxon>
        <taxon>Insecta</taxon>
        <taxon>Pterygota</taxon>
        <taxon>Neoptera</taxon>
        <taxon>Endopterygota</taxon>
        <taxon>Diptera</taxon>
        <taxon>Brachycera</taxon>
        <taxon>Muscomorpha</taxon>
        <taxon>Ephydroidea</taxon>
        <taxon>Drosophilidae</taxon>
        <taxon>Drosophila</taxon>
        <taxon>Sophophora</taxon>
    </lineage>
</organism>
<dbReference type="AlphaFoldDB" id="A0A0J9RYQ2"/>
<sequence>MDMMTATWMLFCLVLCSTAMAMEEESGSGLFNVTGNPSDTEASPKLPSEVQKAVCTVTAGEVKASAEAVTTKTLKGVCGSDEMNMAFRSLENKLYEELRVMKLILVHLAKANGLKLNTAFSTSLPTPPPTVRPITSAAVPPIFKPIDPPKKLSNSTNSKAEENEVAPDFGLKKSPTLKNLETNANLGARETEVDKFNNTVLADQDVKLFTYYWKLENVTELIKAPKLATVSSPIFSFKGISVFGVDPRSISYILFLVNPIPGKSLQLKCTFHHMNRELLNLQLGYGVFNPKSKTGQSNNILLEMDGIFQNTKWTEDIQQKHKISILDQSHTHRRTQDLSSQVLNKVDMGFSIPNSVLLGSSYIKQNALLIQILLYL</sequence>
<dbReference type="EMBL" id="CM002912">
    <property type="protein sequence ID" value="KMZ00764.1"/>
    <property type="molecule type" value="Genomic_DNA"/>
</dbReference>
<dbReference type="Bgee" id="FBgn0186553">
    <property type="expression patterns" value="Expressed in male reproductive system and 3 other cell types or tissues"/>
</dbReference>
<keyword evidence="1" id="KW-0732">Signal</keyword>
<feature type="signal peptide" evidence="1">
    <location>
        <begin position="1"/>
        <end position="21"/>
    </location>
</feature>
<gene>
    <name evidence="2" type="primary">Dsim\GD14881</name>
    <name evidence="2" type="ORF">Dsimw501_GD14881</name>
</gene>
<proteinExistence type="predicted"/>
<feature type="chain" id="PRO_5005321809" evidence="1">
    <location>
        <begin position="22"/>
        <end position="376"/>
    </location>
</feature>
<dbReference type="OrthoDB" id="6475149at2759"/>
<reference evidence="2 3" key="1">
    <citation type="journal article" date="2013" name="Genome Res.">
        <title>A second-generation assembly of the Drosophila simulans genome provides new insights into patterns of lineage-specific divergence.</title>
        <authorList>
            <person name="Hu T.T."/>
            <person name="Eisen M.B."/>
            <person name="Thornton K.R."/>
            <person name="Andolfatto P."/>
        </authorList>
    </citation>
    <scope>NUCLEOTIDE SEQUENCE [LARGE SCALE GENOMIC DNA]</scope>
    <source>
        <strain evidence="3">w501</strain>
    </source>
</reference>
<evidence type="ECO:0000313" key="2">
    <source>
        <dbReference type="EMBL" id="KMZ00764.1"/>
    </source>
</evidence>
<dbReference type="Proteomes" id="UP000035880">
    <property type="component" value="Chromosome 3L"/>
</dbReference>
<accession>A0A0J9RYQ2</accession>
<protein>
    <submittedName>
        <fullName evidence="2">Uncharacterized protein, isoform B</fullName>
    </submittedName>
</protein>
<evidence type="ECO:0000313" key="3">
    <source>
        <dbReference type="Proteomes" id="UP000035880"/>
    </source>
</evidence>
<dbReference type="KEGG" id="dsi:Dsimw501_GD14881"/>
<evidence type="ECO:0000256" key="1">
    <source>
        <dbReference type="SAM" id="SignalP"/>
    </source>
</evidence>